<proteinExistence type="predicted"/>
<reference evidence="3" key="1">
    <citation type="journal article" date="2015" name="Proc. Natl. Acad. Sci. U.S.A.">
        <title>Genome sequencing of adzuki bean (Vigna angularis) provides insight into high starch and low fat accumulation and domestication.</title>
        <authorList>
            <person name="Yang K."/>
            <person name="Tian Z."/>
            <person name="Chen C."/>
            <person name="Luo L."/>
            <person name="Zhao B."/>
            <person name="Wang Z."/>
            <person name="Yu L."/>
            <person name="Li Y."/>
            <person name="Sun Y."/>
            <person name="Li W."/>
            <person name="Chen Y."/>
            <person name="Li Y."/>
            <person name="Zhang Y."/>
            <person name="Ai D."/>
            <person name="Zhao J."/>
            <person name="Shang C."/>
            <person name="Ma Y."/>
            <person name="Wu B."/>
            <person name="Wang M."/>
            <person name="Gao L."/>
            <person name="Sun D."/>
            <person name="Zhang P."/>
            <person name="Guo F."/>
            <person name="Wang W."/>
            <person name="Li Y."/>
            <person name="Wang J."/>
            <person name="Varshney R.K."/>
            <person name="Wang J."/>
            <person name="Ling H.Q."/>
            <person name="Wan P."/>
        </authorList>
    </citation>
    <scope>NUCLEOTIDE SEQUENCE</scope>
    <source>
        <strain evidence="3">cv. Jingnong 6</strain>
    </source>
</reference>
<protein>
    <submittedName>
        <fullName evidence="2">Uncharacterized protein</fullName>
    </submittedName>
</protein>
<dbReference type="AlphaFoldDB" id="A0A0L9V397"/>
<organism evidence="2 3">
    <name type="scientific">Phaseolus angularis</name>
    <name type="common">Azuki bean</name>
    <name type="synonym">Vigna angularis</name>
    <dbReference type="NCBI Taxonomy" id="3914"/>
    <lineage>
        <taxon>Eukaryota</taxon>
        <taxon>Viridiplantae</taxon>
        <taxon>Streptophyta</taxon>
        <taxon>Embryophyta</taxon>
        <taxon>Tracheophyta</taxon>
        <taxon>Spermatophyta</taxon>
        <taxon>Magnoliopsida</taxon>
        <taxon>eudicotyledons</taxon>
        <taxon>Gunneridae</taxon>
        <taxon>Pentapetalae</taxon>
        <taxon>rosids</taxon>
        <taxon>fabids</taxon>
        <taxon>Fabales</taxon>
        <taxon>Fabaceae</taxon>
        <taxon>Papilionoideae</taxon>
        <taxon>50 kb inversion clade</taxon>
        <taxon>NPAAA clade</taxon>
        <taxon>indigoferoid/millettioid clade</taxon>
        <taxon>Phaseoleae</taxon>
        <taxon>Vigna</taxon>
    </lineage>
</organism>
<gene>
    <name evidence="2" type="ORF">LR48_Vigan08g034700</name>
</gene>
<accession>A0A0L9V397</accession>
<dbReference type="Proteomes" id="UP000053144">
    <property type="component" value="Chromosome 8"/>
</dbReference>
<sequence>MPTRRRTGGASSSRPQAPRPATLEGWICDPEKQAEFGQFWQERWIMGVKYVRLEYYKFYGFQFPNLFANQGLTNLVEQKEFMLTIWDDAVKIHLGVPKFNRLLAFQSFFRNPQQQLNRQQLLVGGFKVEERMIHYLKIWILCSRATNHAQYSKQDLLLIYGEHTQAIQLIGTKIGETTLRQMGFVAHGNVFLHKDEENQEDEDDDVDAHMAEPIREVAPFAAGPSTIPSSSSFSMEEYFANLSKQMEDMSLVHQVRFDELMEMHQTHHDYVCERFEDFDTRLGNIKDRLNLQPPDYPPTPPF</sequence>
<evidence type="ECO:0000313" key="3">
    <source>
        <dbReference type="Proteomes" id="UP000053144"/>
    </source>
</evidence>
<evidence type="ECO:0000313" key="2">
    <source>
        <dbReference type="EMBL" id="KOM49520.1"/>
    </source>
</evidence>
<dbReference type="EMBL" id="CM003378">
    <property type="protein sequence ID" value="KOM49520.1"/>
    <property type="molecule type" value="Genomic_DNA"/>
</dbReference>
<dbReference type="Gramene" id="KOM49520">
    <property type="protein sequence ID" value="KOM49520"/>
    <property type="gene ID" value="LR48_Vigan08g034700"/>
</dbReference>
<feature type="region of interest" description="Disordered" evidence="1">
    <location>
        <begin position="1"/>
        <end position="22"/>
    </location>
</feature>
<evidence type="ECO:0000256" key="1">
    <source>
        <dbReference type="SAM" id="MobiDB-lite"/>
    </source>
</evidence>
<name>A0A0L9V397_PHAAN</name>